<evidence type="ECO:0000313" key="3">
    <source>
        <dbReference type="Proteomes" id="UP000824107"/>
    </source>
</evidence>
<evidence type="ECO:0000313" key="2">
    <source>
        <dbReference type="EMBL" id="HIU53210.1"/>
    </source>
</evidence>
<dbReference type="EMBL" id="DVNC01000028">
    <property type="protein sequence ID" value="HIU53210.1"/>
    <property type="molecule type" value="Genomic_DNA"/>
</dbReference>
<feature type="region of interest" description="Disordered" evidence="1">
    <location>
        <begin position="1"/>
        <end position="59"/>
    </location>
</feature>
<dbReference type="Proteomes" id="UP000824107">
    <property type="component" value="Unassembled WGS sequence"/>
</dbReference>
<comment type="caution">
    <text evidence="2">The sequence shown here is derived from an EMBL/GenBank/DDBJ whole genome shotgun (WGS) entry which is preliminary data.</text>
</comment>
<sequence length="59" mass="7074">MTETKEKKNTAHGPRSQERFNREAKALQKNLQKRKKQQEAREKLKEAEDNQRENQHGQD</sequence>
<organism evidence="2 3">
    <name type="scientific">Candidatus Scatocola faecipullorum</name>
    <dbReference type="NCBI Taxonomy" id="2840917"/>
    <lineage>
        <taxon>Bacteria</taxon>
        <taxon>Pseudomonadati</taxon>
        <taxon>Pseudomonadota</taxon>
        <taxon>Alphaproteobacteria</taxon>
        <taxon>Rhodospirillales</taxon>
        <taxon>Rhodospirillaceae</taxon>
        <taxon>Rhodospirillaceae incertae sedis</taxon>
        <taxon>Candidatus Scatocola</taxon>
    </lineage>
</organism>
<feature type="compositionally biased region" description="Basic and acidic residues" evidence="1">
    <location>
        <begin position="1"/>
        <end position="26"/>
    </location>
</feature>
<accession>A0A9D1SAS5</accession>
<name>A0A9D1SAS5_9PROT</name>
<gene>
    <name evidence="2" type="ORF">IAD20_03920</name>
</gene>
<dbReference type="AlphaFoldDB" id="A0A9D1SAS5"/>
<reference evidence="2" key="2">
    <citation type="journal article" date="2021" name="PeerJ">
        <title>Extensive microbial diversity within the chicken gut microbiome revealed by metagenomics and culture.</title>
        <authorList>
            <person name="Gilroy R."/>
            <person name="Ravi A."/>
            <person name="Getino M."/>
            <person name="Pursley I."/>
            <person name="Horton D.L."/>
            <person name="Alikhan N.F."/>
            <person name="Baker D."/>
            <person name="Gharbi K."/>
            <person name="Hall N."/>
            <person name="Watson M."/>
            <person name="Adriaenssens E.M."/>
            <person name="Foster-Nyarko E."/>
            <person name="Jarju S."/>
            <person name="Secka A."/>
            <person name="Antonio M."/>
            <person name="Oren A."/>
            <person name="Chaudhuri R.R."/>
            <person name="La Ragione R."/>
            <person name="Hildebrand F."/>
            <person name="Pallen M.J."/>
        </authorList>
    </citation>
    <scope>NUCLEOTIDE SEQUENCE</scope>
    <source>
        <strain evidence="2">ChiW3-316</strain>
    </source>
</reference>
<evidence type="ECO:0000256" key="1">
    <source>
        <dbReference type="SAM" id="MobiDB-lite"/>
    </source>
</evidence>
<reference evidence="2" key="1">
    <citation type="submission" date="2020-10" db="EMBL/GenBank/DDBJ databases">
        <authorList>
            <person name="Gilroy R."/>
        </authorList>
    </citation>
    <scope>NUCLEOTIDE SEQUENCE</scope>
    <source>
        <strain evidence="2">ChiW3-316</strain>
    </source>
</reference>
<evidence type="ECO:0008006" key="4">
    <source>
        <dbReference type="Google" id="ProtNLM"/>
    </source>
</evidence>
<feature type="compositionally biased region" description="Basic and acidic residues" evidence="1">
    <location>
        <begin position="37"/>
        <end position="59"/>
    </location>
</feature>
<proteinExistence type="predicted"/>
<protein>
    <recommendedName>
        <fullName evidence="4">DUF4169 family protein</fullName>
    </recommendedName>
</protein>